<feature type="transmembrane region" description="Helical" evidence="1">
    <location>
        <begin position="47"/>
        <end position="71"/>
    </location>
</feature>
<evidence type="ECO:0000313" key="3">
    <source>
        <dbReference type="Proteomes" id="UP001501624"/>
    </source>
</evidence>
<proteinExistence type="predicted"/>
<keyword evidence="1" id="KW-0812">Transmembrane</keyword>
<comment type="caution">
    <text evidence="2">The sequence shown here is derived from an EMBL/GenBank/DDBJ whole genome shotgun (WGS) entry which is preliminary data.</text>
</comment>
<organism evidence="2 3">
    <name type="scientific">Amycolatopsis tucumanensis</name>
    <dbReference type="NCBI Taxonomy" id="401106"/>
    <lineage>
        <taxon>Bacteria</taxon>
        <taxon>Bacillati</taxon>
        <taxon>Actinomycetota</taxon>
        <taxon>Actinomycetes</taxon>
        <taxon>Pseudonocardiales</taxon>
        <taxon>Pseudonocardiaceae</taxon>
        <taxon>Amycolatopsis</taxon>
    </lineage>
</organism>
<keyword evidence="1" id="KW-1133">Transmembrane helix</keyword>
<feature type="transmembrane region" description="Helical" evidence="1">
    <location>
        <begin position="6"/>
        <end position="27"/>
    </location>
</feature>
<protein>
    <submittedName>
        <fullName evidence="2">DUF1304 domain-containing protein</fullName>
    </submittedName>
</protein>
<evidence type="ECO:0000256" key="1">
    <source>
        <dbReference type="SAM" id="Phobius"/>
    </source>
</evidence>
<feature type="transmembrane region" description="Helical" evidence="1">
    <location>
        <begin position="112"/>
        <end position="134"/>
    </location>
</feature>
<keyword evidence="3" id="KW-1185">Reference proteome</keyword>
<accession>A0ABP7JNY1</accession>
<reference evidence="3" key="1">
    <citation type="journal article" date="2019" name="Int. J. Syst. Evol. Microbiol.">
        <title>The Global Catalogue of Microorganisms (GCM) 10K type strain sequencing project: providing services to taxonomists for standard genome sequencing and annotation.</title>
        <authorList>
            <consortium name="The Broad Institute Genomics Platform"/>
            <consortium name="The Broad Institute Genome Sequencing Center for Infectious Disease"/>
            <person name="Wu L."/>
            <person name="Ma J."/>
        </authorList>
    </citation>
    <scope>NUCLEOTIDE SEQUENCE [LARGE SCALE GENOMIC DNA]</scope>
    <source>
        <strain evidence="3">JCM 17017</strain>
    </source>
</reference>
<sequence>MNVVAQVFAGVAAALHVLVFVWEALLFRRPAVHWGVFRIRSEDVPAVLLWSFGQGFYNLFLAAGTVIGLIAVNTGQAEAGRALVYYTCGFMILSSLVLLVSDRMALGREKGAGLGGVAAQALPPIGALLAVAIAG</sequence>
<dbReference type="InterPro" id="IPR009732">
    <property type="entry name" value="DUF1304"/>
</dbReference>
<dbReference type="EMBL" id="BAABCM010000018">
    <property type="protein sequence ID" value="GAA3849380.1"/>
    <property type="molecule type" value="Genomic_DNA"/>
</dbReference>
<dbReference type="Pfam" id="PF06993">
    <property type="entry name" value="DUF1304"/>
    <property type="match status" value="1"/>
</dbReference>
<evidence type="ECO:0000313" key="2">
    <source>
        <dbReference type="EMBL" id="GAA3849380.1"/>
    </source>
</evidence>
<dbReference type="Proteomes" id="UP001501624">
    <property type="component" value="Unassembled WGS sequence"/>
</dbReference>
<name>A0ABP7JNY1_9PSEU</name>
<keyword evidence="1" id="KW-0472">Membrane</keyword>
<feature type="transmembrane region" description="Helical" evidence="1">
    <location>
        <begin position="83"/>
        <end position="100"/>
    </location>
</feature>
<dbReference type="RefSeq" id="WP_020422624.1">
    <property type="nucleotide sequence ID" value="NZ_BAABCM010000018.1"/>
</dbReference>
<gene>
    <name evidence="2" type="ORF">GCM10022380_79530</name>
</gene>